<dbReference type="EMBL" id="VSSQ01000033">
    <property type="protein sequence ID" value="MPL66628.1"/>
    <property type="molecule type" value="Genomic_DNA"/>
</dbReference>
<gene>
    <name evidence="1" type="ORF">SDC9_12315</name>
</gene>
<evidence type="ECO:0000313" key="1">
    <source>
        <dbReference type="EMBL" id="MPL66628.1"/>
    </source>
</evidence>
<organism evidence="1">
    <name type="scientific">bioreactor metagenome</name>
    <dbReference type="NCBI Taxonomy" id="1076179"/>
    <lineage>
        <taxon>unclassified sequences</taxon>
        <taxon>metagenomes</taxon>
        <taxon>ecological metagenomes</taxon>
    </lineage>
</organism>
<evidence type="ECO:0008006" key="2">
    <source>
        <dbReference type="Google" id="ProtNLM"/>
    </source>
</evidence>
<sequence length="342" mass="39104">MLKKIAFTLLLCCAFFVSKAQQELYEAYSVLNLRSSARVSNLGMDFLAWKVNDISVGITNPSILSKEMNNQFAVGYTDLFAGIWQGNVAYSHTFNKIGSLSFGLNYIGYGKFQRTLPNGDQVGDFTANDYMFTLGWGRMLDSNIYIGANLKPIFSQYEDYSSIALAFDLAATYISNNRSFTATLMARNFGTQLKSFNDIEEKLPFQLELGISKKLKHAPLQLFAMVTNLQKWDLREDDPLNPRDEIDPFTNEIKRENHFLGTLDNMFRHLNVGVNFELSKSFYLAFGYSWKQSREMYLNDAFSLAGFSYGFGINIKRFQLSYARNEYHKYGSPNHLTLLVKL</sequence>
<comment type="caution">
    <text evidence="1">The sequence shown here is derived from an EMBL/GenBank/DDBJ whole genome shotgun (WGS) entry which is preliminary data.</text>
</comment>
<accession>A0A644TI73</accession>
<dbReference type="AlphaFoldDB" id="A0A644TI73"/>
<proteinExistence type="predicted"/>
<name>A0A644TI73_9ZZZZ</name>
<dbReference type="NCBIfam" id="NF033711">
    <property type="entry name" value="T9SS_PorQ"/>
    <property type="match status" value="1"/>
</dbReference>
<dbReference type="NCBIfam" id="NF033709">
    <property type="entry name" value="PorV_fam"/>
    <property type="match status" value="1"/>
</dbReference>
<reference evidence="1" key="1">
    <citation type="submission" date="2019-08" db="EMBL/GenBank/DDBJ databases">
        <authorList>
            <person name="Kucharzyk K."/>
            <person name="Murdoch R.W."/>
            <person name="Higgins S."/>
            <person name="Loffler F."/>
        </authorList>
    </citation>
    <scope>NUCLEOTIDE SEQUENCE</scope>
</reference>
<protein>
    <recommendedName>
        <fullName evidence="2">Type IX secretion system protein PorQ</fullName>
    </recommendedName>
</protein>